<protein>
    <submittedName>
        <fullName evidence="1">Uncharacterized protein</fullName>
    </submittedName>
</protein>
<gene>
    <name evidence="1" type="ORF">A2818_00250</name>
</gene>
<organism evidence="1 2">
    <name type="scientific">Candidatus Nomurabacteria bacterium RIFCSPHIGHO2_01_FULL_40_12</name>
    <dbReference type="NCBI Taxonomy" id="1801737"/>
    <lineage>
        <taxon>Bacteria</taxon>
        <taxon>Candidatus Nomuraibacteriota</taxon>
    </lineage>
</organism>
<evidence type="ECO:0000313" key="1">
    <source>
        <dbReference type="EMBL" id="OGI62941.1"/>
    </source>
</evidence>
<dbReference type="AlphaFoldDB" id="A0A1F6UZN0"/>
<reference evidence="1 2" key="1">
    <citation type="journal article" date="2016" name="Nat. Commun.">
        <title>Thousands of microbial genomes shed light on interconnected biogeochemical processes in an aquifer system.</title>
        <authorList>
            <person name="Anantharaman K."/>
            <person name="Brown C.T."/>
            <person name="Hug L.A."/>
            <person name="Sharon I."/>
            <person name="Castelle C.J."/>
            <person name="Probst A.J."/>
            <person name="Thomas B.C."/>
            <person name="Singh A."/>
            <person name="Wilkins M.J."/>
            <person name="Karaoz U."/>
            <person name="Brodie E.L."/>
            <person name="Williams K.H."/>
            <person name="Hubbard S.S."/>
            <person name="Banfield J.F."/>
        </authorList>
    </citation>
    <scope>NUCLEOTIDE SEQUENCE [LARGE SCALE GENOMIC DNA]</scope>
</reference>
<name>A0A1F6UZN0_9BACT</name>
<sequence>MKEGLYKRFGAVRVPGRILKGKSTKGDGFPFKGEIDDMPTFSVVSSEAKDTSLHLVKPTKVHGRDFEVANVIHSGEYSDLYGAVNIKGNNVQNVHLERNNSNTLGYRLIGMFFQDDEERVLKASDLLRRNGIETEKIEQVIEPAEVIVNGERISITELKKRIIDYAKQCVSVGVIPLSMSRYSAHPIPFTLDEISLIEKDLELKRFLFLVRSFQVTERIMDLAQTKTKEEFEEMMSKVFKFINTREGLEAKREGREAQYFDVQNPQDVDRFFRDFLPSRCAKNLARIHNLGLAHHFPTVHNFSLVGSIYDLDTVTGKVLFDSDEPVGSSEIREDLNIATESFVSYLRMTPEDEDQIADKNTHFYFKEQIGEKVFIDFLRTFYLEYLRSRNLPELNIDYNQFENSWITKEVAKQRQKIKSPDGSVEELTASFREDMGTGDLAEVLVQDLKSVIKDKIKVFQPNSEVSIHDEFEIEVRDAVDHYAGEFADEVVVQLLSGVKRKTSVEILEIIIKRLKG</sequence>
<dbReference type="STRING" id="1801737.A2818_00250"/>
<accession>A0A1F6UZN0</accession>
<evidence type="ECO:0000313" key="2">
    <source>
        <dbReference type="Proteomes" id="UP000177602"/>
    </source>
</evidence>
<dbReference type="Proteomes" id="UP000177602">
    <property type="component" value="Unassembled WGS sequence"/>
</dbReference>
<proteinExistence type="predicted"/>
<comment type="caution">
    <text evidence="1">The sequence shown here is derived from an EMBL/GenBank/DDBJ whole genome shotgun (WGS) entry which is preliminary data.</text>
</comment>
<dbReference type="EMBL" id="MFTN01000016">
    <property type="protein sequence ID" value="OGI62941.1"/>
    <property type="molecule type" value="Genomic_DNA"/>
</dbReference>